<dbReference type="CDD" id="cd00761">
    <property type="entry name" value="Glyco_tranf_GTA_type"/>
    <property type="match status" value="1"/>
</dbReference>
<dbReference type="InterPro" id="IPR029044">
    <property type="entry name" value="Nucleotide-diphossugar_trans"/>
</dbReference>
<dbReference type="Gene3D" id="3.90.550.10">
    <property type="entry name" value="Spore Coat Polysaccharide Biosynthesis Protein SpsA, Chain A"/>
    <property type="match status" value="1"/>
</dbReference>
<organism evidence="2 3">
    <name type="scientific">Paraglaciecola arctica BSs20135</name>
    <dbReference type="NCBI Taxonomy" id="493475"/>
    <lineage>
        <taxon>Bacteria</taxon>
        <taxon>Pseudomonadati</taxon>
        <taxon>Pseudomonadota</taxon>
        <taxon>Gammaproteobacteria</taxon>
        <taxon>Alteromonadales</taxon>
        <taxon>Alteromonadaceae</taxon>
        <taxon>Paraglaciecola</taxon>
    </lineage>
</organism>
<evidence type="ECO:0000313" key="2">
    <source>
        <dbReference type="EMBL" id="GAC20826.1"/>
    </source>
</evidence>
<name>K6YA84_9ALTE</name>
<dbReference type="STRING" id="493475.GARC_3873"/>
<evidence type="ECO:0000259" key="1">
    <source>
        <dbReference type="Pfam" id="PF00535"/>
    </source>
</evidence>
<protein>
    <submittedName>
        <fullName evidence="2">Glycosyl transferase family protein</fullName>
    </submittedName>
</protein>
<keyword evidence="2" id="KW-0808">Transferase</keyword>
<dbReference type="EMBL" id="BAEO01000056">
    <property type="protein sequence ID" value="GAC20826.1"/>
    <property type="molecule type" value="Genomic_DNA"/>
</dbReference>
<feature type="domain" description="Glycosyltransferase 2-like" evidence="1">
    <location>
        <begin position="11"/>
        <end position="125"/>
    </location>
</feature>
<dbReference type="OrthoDB" id="9802649at2"/>
<reference evidence="2 3" key="1">
    <citation type="journal article" date="2017" name="Antonie Van Leeuwenhoek">
        <title>Rhizobium rhizosphaerae sp. nov., a novel species isolated from rice rhizosphere.</title>
        <authorList>
            <person name="Zhao J.J."/>
            <person name="Zhang J."/>
            <person name="Zhang R.J."/>
            <person name="Zhang C.W."/>
            <person name="Yin H.Q."/>
            <person name="Zhang X.X."/>
        </authorList>
    </citation>
    <scope>NUCLEOTIDE SEQUENCE [LARGE SCALE GENOMIC DNA]</scope>
    <source>
        <strain evidence="2 3">BSs20135</strain>
    </source>
</reference>
<dbReference type="PANTHER" id="PTHR43685">
    <property type="entry name" value="GLYCOSYLTRANSFERASE"/>
    <property type="match status" value="1"/>
</dbReference>
<dbReference type="Proteomes" id="UP000006327">
    <property type="component" value="Unassembled WGS sequence"/>
</dbReference>
<accession>K6YA84</accession>
<dbReference type="eggNOG" id="COG1216">
    <property type="taxonomic scope" value="Bacteria"/>
</dbReference>
<dbReference type="InterPro" id="IPR001173">
    <property type="entry name" value="Glyco_trans_2-like"/>
</dbReference>
<comment type="caution">
    <text evidence="2">The sequence shown here is derived from an EMBL/GenBank/DDBJ whole genome shotgun (WGS) entry which is preliminary data.</text>
</comment>
<gene>
    <name evidence="2" type="ORF">GARC_3873</name>
</gene>
<dbReference type="GO" id="GO:0016740">
    <property type="term" value="F:transferase activity"/>
    <property type="evidence" value="ECO:0007669"/>
    <property type="project" value="UniProtKB-KW"/>
</dbReference>
<evidence type="ECO:0000313" key="3">
    <source>
        <dbReference type="Proteomes" id="UP000006327"/>
    </source>
</evidence>
<dbReference type="Pfam" id="PF00535">
    <property type="entry name" value="Glycos_transf_2"/>
    <property type="match status" value="1"/>
</dbReference>
<sequence>MLSNARVPVFSIIIPVYNREQVLLRALDSVLNQTYQDFEIVIIDDGSEFASSAKIRSLADKLNDSRISIIRHEINRNGAAARNTGIKAAIGEFICLLDSDDIWESTKLAKVAALINTITDKNAFVIHHQYCNSINERCSLPLPVSSKNKNESVAHYSFVTNNVGGIQSSTICVPRSLALNVLFDERMRGHQDWDFTLRLGAVTDDFYFIQEPLTVRYQNSPDSVVRSLDWHYSLWFYKHVSHYFDHESALYFYQRVILQRAYISSTIYGIIFNRLFFRTLFYTPFSSLKSLSSFIYLKTKWRIRLRNVLKVCKKREAKNIMIWGANNYARSIIKRERIDLVITNIIDSNATKDNNSFLGVNMKTIQSMNDTEMRQTDAIILATDKHRPEMMSELKQAFPQAIDKVIFF</sequence>
<dbReference type="RefSeq" id="WP_007623134.1">
    <property type="nucleotide sequence ID" value="NZ_BAEO01000056.1"/>
</dbReference>
<proteinExistence type="predicted"/>
<dbReference type="AlphaFoldDB" id="K6YA84"/>
<dbReference type="SUPFAM" id="SSF53448">
    <property type="entry name" value="Nucleotide-diphospho-sugar transferases"/>
    <property type="match status" value="1"/>
</dbReference>
<dbReference type="PANTHER" id="PTHR43685:SF11">
    <property type="entry name" value="GLYCOSYLTRANSFERASE TAGX-RELATED"/>
    <property type="match status" value="1"/>
</dbReference>
<keyword evidence="3" id="KW-1185">Reference proteome</keyword>
<dbReference type="InterPro" id="IPR050834">
    <property type="entry name" value="Glycosyltransf_2"/>
</dbReference>